<gene>
    <name evidence="3" type="ORF">EDB92DRAFT_75353</name>
</gene>
<dbReference type="EMBL" id="JAKELL010000001">
    <property type="protein sequence ID" value="KAH9001558.1"/>
    <property type="molecule type" value="Genomic_DNA"/>
</dbReference>
<organism evidence="3 4">
    <name type="scientific">Lactarius akahatsu</name>
    <dbReference type="NCBI Taxonomy" id="416441"/>
    <lineage>
        <taxon>Eukaryota</taxon>
        <taxon>Fungi</taxon>
        <taxon>Dikarya</taxon>
        <taxon>Basidiomycota</taxon>
        <taxon>Agaricomycotina</taxon>
        <taxon>Agaricomycetes</taxon>
        <taxon>Russulales</taxon>
        <taxon>Russulaceae</taxon>
        <taxon>Lactarius</taxon>
    </lineage>
</organism>
<feature type="compositionally biased region" description="Polar residues" evidence="1">
    <location>
        <begin position="89"/>
        <end position="105"/>
    </location>
</feature>
<sequence length="204" mass="22931">MSSARIQCGSRSIGCCKYIARYSTKSIQLGEHQVHRDLEISDMFPLIALAPRHLEFVLVACYQLLELYGILPGEYNATQLGEHQVPADNGSQIQPPALETTQPTDAQEAKIPAGGDTSGKLHCFYEGCAVTFGRPQERKRHIIGVHLPRRRCALCLHEWCRPDKIKSHIMETHQDELPQEILNEIHAKCGQDLVAFLEHRSVVL</sequence>
<evidence type="ECO:0000259" key="2">
    <source>
        <dbReference type="PROSITE" id="PS00028"/>
    </source>
</evidence>
<dbReference type="InterPro" id="IPR013087">
    <property type="entry name" value="Znf_C2H2_type"/>
</dbReference>
<dbReference type="PROSITE" id="PS00028">
    <property type="entry name" value="ZINC_FINGER_C2H2_1"/>
    <property type="match status" value="2"/>
</dbReference>
<name>A0AAD4QI67_9AGAM</name>
<accession>A0AAD4QI67</accession>
<keyword evidence="4" id="KW-1185">Reference proteome</keyword>
<reference evidence="3" key="1">
    <citation type="submission" date="2022-01" db="EMBL/GenBank/DDBJ databases">
        <title>Comparative genomics reveals a dynamic genome evolution in the ectomycorrhizal milk-cap (Lactarius) mushrooms.</title>
        <authorList>
            <consortium name="DOE Joint Genome Institute"/>
            <person name="Lebreton A."/>
            <person name="Tang N."/>
            <person name="Kuo A."/>
            <person name="LaButti K."/>
            <person name="Drula E."/>
            <person name="Barry K."/>
            <person name="Clum A."/>
            <person name="Lipzen A."/>
            <person name="Mousain D."/>
            <person name="Ng V."/>
            <person name="Wang R."/>
            <person name="Wang X."/>
            <person name="Dai Y."/>
            <person name="Henrissat B."/>
            <person name="Grigoriev I.V."/>
            <person name="Guerin-Laguette A."/>
            <person name="Yu F."/>
            <person name="Martin F.M."/>
        </authorList>
    </citation>
    <scope>NUCLEOTIDE SEQUENCE</scope>
    <source>
        <strain evidence="3">QP</strain>
    </source>
</reference>
<proteinExistence type="predicted"/>
<evidence type="ECO:0000313" key="4">
    <source>
        <dbReference type="Proteomes" id="UP001201163"/>
    </source>
</evidence>
<feature type="domain" description="C2H2-type" evidence="2">
    <location>
        <begin position="123"/>
        <end position="146"/>
    </location>
</feature>
<evidence type="ECO:0000313" key="3">
    <source>
        <dbReference type="EMBL" id="KAH9001558.1"/>
    </source>
</evidence>
<evidence type="ECO:0000256" key="1">
    <source>
        <dbReference type="SAM" id="MobiDB-lite"/>
    </source>
</evidence>
<dbReference type="AlphaFoldDB" id="A0AAD4QI67"/>
<feature type="region of interest" description="Disordered" evidence="1">
    <location>
        <begin position="85"/>
        <end position="108"/>
    </location>
</feature>
<feature type="domain" description="C2H2-type" evidence="2">
    <location>
        <begin position="152"/>
        <end position="173"/>
    </location>
</feature>
<comment type="caution">
    <text evidence="3">The sequence shown here is derived from an EMBL/GenBank/DDBJ whole genome shotgun (WGS) entry which is preliminary data.</text>
</comment>
<protein>
    <recommendedName>
        <fullName evidence="2">C2H2-type domain-containing protein</fullName>
    </recommendedName>
</protein>
<dbReference type="Proteomes" id="UP001201163">
    <property type="component" value="Unassembled WGS sequence"/>
</dbReference>